<gene>
    <name evidence="3" type="ORF">DXD46_10180</name>
</gene>
<evidence type="ECO:0000256" key="1">
    <source>
        <dbReference type="PIRSR" id="PIRSR605502-1"/>
    </source>
</evidence>
<keyword evidence="2" id="KW-0175">Coiled coil</keyword>
<dbReference type="Proteomes" id="UP000260640">
    <property type="component" value="Unassembled WGS sequence"/>
</dbReference>
<evidence type="ECO:0000256" key="2">
    <source>
        <dbReference type="SAM" id="Coils"/>
    </source>
</evidence>
<comment type="cofactor">
    <cofactor evidence="1">
        <name>Mg(2+)</name>
        <dbReference type="ChEBI" id="CHEBI:18420"/>
    </cofactor>
    <text evidence="1">Binds 2 magnesium ions per subunit.</text>
</comment>
<dbReference type="GO" id="GO:0016787">
    <property type="term" value="F:hydrolase activity"/>
    <property type="evidence" value="ECO:0007669"/>
    <property type="project" value="UniProtKB-KW"/>
</dbReference>
<dbReference type="InterPro" id="IPR036705">
    <property type="entry name" value="Ribosyl_crysJ1_sf"/>
</dbReference>
<feature type="coiled-coil region" evidence="2">
    <location>
        <begin position="150"/>
        <end position="177"/>
    </location>
</feature>
<dbReference type="EMBL" id="QSPP01000025">
    <property type="protein sequence ID" value="RGJ87692.1"/>
    <property type="molecule type" value="Genomic_DNA"/>
</dbReference>
<dbReference type="RefSeq" id="WP_117699856.1">
    <property type="nucleotide sequence ID" value="NZ_QSPP01000025.1"/>
</dbReference>
<dbReference type="SUPFAM" id="SSF101478">
    <property type="entry name" value="ADP-ribosylglycohydrolase"/>
    <property type="match status" value="1"/>
</dbReference>
<accession>A0A3E4JLW8</accession>
<evidence type="ECO:0000313" key="4">
    <source>
        <dbReference type="Proteomes" id="UP000260640"/>
    </source>
</evidence>
<reference evidence="3 4" key="1">
    <citation type="submission" date="2018-08" db="EMBL/GenBank/DDBJ databases">
        <title>A genome reference for cultivated species of the human gut microbiota.</title>
        <authorList>
            <person name="Zou Y."/>
            <person name="Xue W."/>
            <person name="Luo G."/>
        </authorList>
    </citation>
    <scope>NUCLEOTIDE SEQUENCE [LARGE SCALE GENOMIC DNA]</scope>
    <source>
        <strain evidence="3 4">TM05-16</strain>
    </source>
</reference>
<dbReference type="Pfam" id="PF03747">
    <property type="entry name" value="ADP_ribosyl_GH"/>
    <property type="match status" value="1"/>
</dbReference>
<organism evidence="3 4">
    <name type="scientific">Phocaeicola vulgatus</name>
    <name type="common">Bacteroides vulgatus</name>
    <dbReference type="NCBI Taxonomy" id="821"/>
    <lineage>
        <taxon>Bacteria</taxon>
        <taxon>Pseudomonadati</taxon>
        <taxon>Bacteroidota</taxon>
        <taxon>Bacteroidia</taxon>
        <taxon>Bacteroidales</taxon>
        <taxon>Bacteroidaceae</taxon>
        <taxon>Phocaeicola</taxon>
    </lineage>
</organism>
<keyword evidence="3" id="KW-0378">Hydrolase</keyword>
<evidence type="ECO:0000313" key="3">
    <source>
        <dbReference type="EMBL" id="RGJ87692.1"/>
    </source>
</evidence>
<keyword evidence="1" id="KW-0479">Metal-binding</keyword>
<feature type="binding site" evidence="1">
    <location>
        <position position="218"/>
    </location>
    <ligand>
        <name>Mg(2+)</name>
        <dbReference type="ChEBI" id="CHEBI:18420"/>
        <label>1</label>
    </ligand>
</feature>
<keyword evidence="1" id="KW-0460">Magnesium</keyword>
<proteinExistence type="predicted"/>
<comment type="caution">
    <text evidence="3">The sequence shown here is derived from an EMBL/GenBank/DDBJ whole genome shotgun (WGS) entry which is preliminary data.</text>
</comment>
<dbReference type="GO" id="GO:0046872">
    <property type="term" value="F:metal ion binding"/>
    <property type="evidence" value="ECO:0007669"/>
    <property type="project" value="UniProtKB-KW"/>
</dbReference>
<dbReference type="InterPro" id="IPR005502">
    <property type="entry name" value="Ribosyl_crysJ1"/>
</dbReference>
<name>A0A3E4JLW8_PHOVU</name>
<sequence length="264" mass="30168">MKRIKTGLTGFILGDWLGMPYRGKGKGTFKPMWTKSYLRGDKCSGNTSMLLCALDSRCNLELYQQNLRDWYFNRKYTGENIEFDIDQVTQKAIMKNFRGVSSDSNSGNRSLMGCCVLAFSPLSKEEIFPFIKITHNSRYSFKYTWFFIEFIRCLLEYEDKEQALQQAEQRCDVEVNRQNLCNGNFVVDTVESVVNRFMAGNSYKECVFSAINSGKSSDAVGALTGLLAGIYYGLELKNGVKGFETMESYIDSFMAQRKFLVGKF</sequence>
<protein>
    <submittedName>
        <fullName evidence="3">ADP-ribosylglycohydrolase</fullName>
    </submittedName>
</protein>
<dbReference type="Gene3D" id="1.10.4080.10">
    <property type="entry name" value="ADP-ribosylation/Crystallin J1"/>
    <property type="match status" value="1"/>
</dbReference>
<dbReference type="AlphaFoldDB" id="A0A3E4JLW8"/>